<feature type="transmembrane region" description="Helical" evidence="1">
    <location>
        <begin position="87"/>
        <end position="106"/>
    </location>
</feature>
<dbReference type="AlphaFoldDB" id="A0A6C0KJH2"/>
<accession>A0A6C0KJH2</accession>
<name>A0A6C0KJH2_9ZZZZ</name>
<keyword evidence="1" id="KW-0812">Transmembrane</keyword>
<dbReference type="EMBL" id="MN740925">
    <property type="protein sequence ID" value="QHU18162.1"/>
    <property type="molecule type" value="Genomic_DNA"/>
</dbReference>
<sequence>MSDFLSSITNAAVQGANKVGKFLGVSPVEGFVSQSDSTTAVVSNPALAEILNKTKKMLLGGTEPFVSDASGTTKVNTAALAESGGKIFTYSIITIVFLIFFCYGAARTSYCYNIAIGNTADVAFLFSVLCFLFPNFYYPYHALFLNPLCISKLRNNKGMFAGKK</sequence>
<keyword evidence="1" id="KW-1133">Transmembrane helix</keyword>
<organism evidence="2">
    <name type="scientific">viral metagenome</name>
    <dbReference type="NCBI Taxonomy" id="1070528"/>
    <lineage>
        <taxon>unclassified sequences</taxon>
        <taxon>metagenomes</taxon>
        <taxon>organismal metagenomes</taxon>
    </lineage>
</organism>
<feature type="transmembrane region" description="Helical" evidence="1">
    <location>
        <begin position="118"/>
        <end position="138"/>
    </location>
</feature>
<evidence type="ECO:0000256" key="1">
    <source>
        <dbReference type="SAM" id="Phobius"/>
    </source>
</evidence>
<protein>
    <submittedName>
        <fullName evidence="2">Uncharacterized protein</fullName>
    </submittedName>
</protein>
<reference evidence="2" key="1">
    <citation type="journal article" date="2020" name="Nature">
        <title>Giant virus diversity and host interactions through global metagenomics.</title>
        <authorList>
            <person name="Schulz F."/>
            <person name="Roux S."/>
            <person name="Paez-Espino D."/>
            <person name="Jungbluth S."/>
            <person name="Walsh D.A."/>
            <person name="Denef V.J."/>
            <person name="McMahon K.D."/>
            <person name="Konstantinidis K.T."/>
            <person name="Eloe-Fadrosh E.A."/>
            <person name="Kyrpides N.C."/>
            <person name="Woyke T."/>
        </authorList>
    </citation>
    <scope>NUCLEOTIDE SEQUENCE</scope>
    <source>
        <strain evidence="2">GVMAG-S-3300013006-138</strain>
    </source>
</reference>
<proteinExistence type="predicted"/>
<keyword evidence="1" id="KW-0472">Membrane</keyword>
<evidence type="ECO:0000313" key="2">
    <source>
        <dbReference type="EMBL" id="QHU18162.1"/>
    </source>
</evidence>